<comment type="caution">
    <text evidence="5">The sequence shown here is derived from an EMBL/GenBank/DDBJ whole genome shotgun (WGS) entry which is preliminary data.</text>
</comment>
<dbReference type="NCBIfam" id="NF041144">
    <property type="entry name" value="expansin_EXLX1"/>
    <property type="match status" value="1"/>
</dbReference>
<evidence type="ECO:0000259" key="4">
    <source>
        <dbReference type="Pfam" id="PF03330"/>
    </source>
</evidence>
<dbReference type="EMBL" id="JBHEZZ010000005">
    <property type="protein sequence ID" value="MFC1401862.1"/>
    <property type="molecule type" value="Genomic_DNA"/>
</dbReference>
<dbReference type="Gene3D" id="2.40.40.10">
    <property type="entry name" value="RlpA-like domain"/>
    <property type="match status" value="1"/>
</dbReference>
<evidence type="ECO:0000256" key="1">
    <source>
        <dbReference type="ARBA" id="ARBA00022729"/>
    </source>
</evidence>
<feature type="transmembrane region" description="Helical" evidence="3">
    <location>
        <begin position="16"/>
        <end position="38"/>
    </location>
</feature>
<dbReference type="InterPro" id="IPR049818">
    <property type="entry name" value="Expansin_EXLX1-like"/>
</dbReference>
<feature type="domain" description="RlpA-like protein double-psi beta-barrel" evidence="4">
    <location>
        <begin position="173"/>
        <end position="226"/>
    </location>
</feature>
<dbReference type="InterPro" id="IPR009009">
    <property type="entry name" value="RlpA-like_DPBB"/>
</dbReference>
<evidence type="ECO:0000256" key="2">
    <source>
        <dbReference type="SAM" id="MobiDB-lite"/>
    </source>
</evidence>
<sequence>MTATHRSTEHRGRHRGWLLGSVAVAALAALGVIASVALGSTPQRNVATGTAVVSTSAGPSTPAASAGAASTRAAATTTASSTARASAGAKPRASTPATPAAPSARSTPSADNSSQGSSSATAAQAGRIRPSVTYQGVATEYAAADGNGACLFGPSATMMIAAMNYTDYENSKACGDHILVRASNGATITVLITNECPLPCAPGQLDLSQQAFAKLAAPSAGRISITWHLVSPSDSGTISFRYKTGSSQWWCGIQVIGERNPVAELDVRTASGGWTALTRMSYNYFLSPNGTGCGGEIRVSDIYGQQLTASGISIRPDAVQATQLQFTQH</sequence>
<dbReference type="CDD" id="cd22272">
    <property type="entry name" value="DPBB_EXLX1-like"/>
    <property type="match status" value="1"/>
</dbReference>
<keyword evidence="1" id="KW-0732">Signal</keyword>
<keyword evidence="3" id="KW-0472">Membrane</keyword>
<dbReference type="Pfam" id="PF03330">
    <property type="entry name" value="DPBB_1"/>
    <property type="match status" value="1"/>
</dbReference>
<evidence type="ECO:0000313" key="6">
    <source>
        <dbReference type="Proteomes" id="UP001592528"/>
    </source>
</evidence>
<dbReference type="SUPFAM" id="SSF49590">
    <property type="entry name" value="PHL pollen allergen"/>
    <property type="match status" value="1"/>
</dbReference>
<feature type="region of interest" description="Disordered" evidence="2">
    <location>
        <begin position="53"/>
        <end position="125"/>
    </location>
</feature>
<proteinExistence type="predicted"/>
<reference evidence="5 6" key="1">
    <citation type="submission" date="2024-09" db="EMBL/GenBank/DDBJ databases">
        <authorList>
            <person name="Lee S.D."/>
        </authorList>
    </citation>
    <scope>NUCLEOTIDE SEQUENCE [LARGE SCALE GENOMIC DNA]</scope>
    <source>
        <strain evidence="5 6">N1-5</strain>
    </source>
</reference>
<dbReference type="RefSeq" id="WP_232242209.1">
    <property type="nucleotide sequence ID" value="NZ_JBHEZZ010000005.1"/>
</dbReference>
<evidence type="ECO:0000256" key="3">
    <source>
        <dbReference type="SAM" id="Phobius"/>
    </source>
</evidence>
<organism evidence="5 6">
    <name type="scientific">Streptacidiphilus cavernicola</name>
    <dbReference type="NCBI Taxonomy" id="3342716"/>
    <lineage>
        <taxon>Bacteria</taxon>
        <taxon>Bacillati</taxon>
        <taxon>Actinomycetota</taxon>
        <taxon>Actinomycetes</taxon>
        <taxon>Kitasatosporales</taxon>
        <taxon>Streptomycetaceae</taxon>
        <taxon>Streptacidiphilus</taxon>
    </lineage>
</organism>
<keyword evidence="3" id="KW-1133">Transmembrane helix</keyword>
<feature type="compositionally biased region" description="Low complexity" evidence="2">
    <location>
        <begin position="54"/>
        <end position="125"/>
    </location>
</feature>
<dbReference type="Gene3D" id="2.60.40.760">
    <property type="entry name" value="Expansin, cellulose-binding-like domain"/>
    <property type="match status" value="1"/>
</dbReference>
<dbReference type="InterPro" id="IPR051477">
    <property type="entry name" value="Expansin_CellWall"/>
</dbReference>
<keyword evidence="3" id="KW-0812">Transmembrane</keyword>
<protein>
    <submittedName>
        <fullName evidence="5">RlpA-like double-psi beta-barrel domain-containing protein</fullName>
    </submittedName>
</protein>
<name>A0ABV6UK71_9ACTN</name>
<gene>
    <name evidence="5" type="ORF">ACEZDJ_11245</name>
</gene>
<dbReference type="PANTHER" id="PTHR31836">
    <property type="match status" value="1"/>
</dbReference>
<evidence type="ECO:0000313" key="5">
    <source>
        <dbReference type="EMBL" id="MFC1401862.1"/>
    </source>
</evidence>
<dbReference type="InterPro" id="IPR036908">
    <property type="entry name" value="RlpA-like_sf"/>
</dbReference>
<dbReference type="SUPFAM" id="SSF50685">
    <property type="entry name" value="Barwin-like endoglucanases"/>
    <property type="match status" value="1"/>
</dbReference>
<keyword evidence="6" id="KW-1185">Reference proteome</keyword>
<dbReference type="InterPro" id="IPR036749">
    <property type="entry name" value="Expansin_CBD_sf"/>
</dbReference>
<dbReference type="PANTHER" id="PTHR31836:SF21">
    <property type="entry name" value="EXPANSIN-LIKE PROTEIN 7"/>
    <property type="match status" value="1"/>
</dbReference>
<dbReference type="Proteomes" id="UP001592528">
    <property type="component" value="Unassembled WGS sequence"/>
</dbReference>
<accession>A0ABV6UK71</accession>